<reference evidence="2 3" key="1">
    <citation type="submission" date="2019-10" db="EMBL/GenBank/DDBJ databases">
        <title>Genome diversity of Sutterella seckii.</title>
        <authorList>
            <person name="Chaplin A.V."/>
            <person name="Sokolova S.R."/>
            <person name="Mosin K.A."/>
            <person name="Ivanova E.L."/>
            <person name="Kochetkova T.O."/>
            <person name="Goltsov A.Y."/>
            <person name="Trofimov D.Y."/>
            <person name="Efimov B.A."/>
        </authorList>
    </citation>
    <scope>NUCLEOTIDE SEQUENCE [LARGE SCALE GENOMIC DNA]</scope>
    <source>
        <strain evidence="2 3">ASD3426</strain>
    </source>
</reference>
<name>A0AAI9SBE8_9BURK</name>
<comment type="caution">
    <text evidence="2">The sequence shown here is derived from an EMBL/GenBank/DDBJ whole genome shotgun (WGS) entry which is preliminary data.</text>
</comment>
<keyword evidence="3" id="KW-1185">Reference proteome</keyword>
<dbReference type="AlphaFoldDB" id="A0AAI9SBE8"/>
<dbReference type="InterPro" id="IPR012547">
    <property type="entry name" value="PDDEXK_9"/>
</dbReference>
<dbReference type="PANTHER" id="PTHR34825:SF1">
    <property type="entry name" value="AAA-ATPASE-LIKE DOMAIN-CONTAINING PROTEIN"/>
    <property type="match status" value="1"/>
</dbReference>
<evidence type="ECO:0000313" key="2">
    <source>
        <dbReference type="EMBL" id="KAB7650067.1"/>
    </source>
</evidence>
<accession>A0AAI9SBE8</accession>
<dbReference type="PANTHER" id="PTHR34825">
    <property type="entry name" value="CONSERVED PROTEIN, WITH A WEAK D-GALACTARATE DEHYDRATASE/ALTRONATE HYDROLASE DOMAIN"/>
    <property type="match status" value="1"/>
</dbReference>
<proteinExistence type="predicted"/>
<evidence type="ECO:0000313" key="3">
    <source>
        <dbReference type="Proteomes" id="UP000469462"/>
    </source>
</evidence>
<dbReference type="Pfam" id="PF08011">
    <property type="entry name" value="PDDEXK_9"/>
    <property type="match status" value="1"/>
</dbReference>
<organism evidence="2 3">
    <name type="scientific">Sutterella seckii</name>
    <dbReference type="NCBI Taxonomy" id="1944635"/>
    <lineage>
        <taxon>Bacteria</taxon>
        <taxon>Pseudomonadati</taxon>
        <taxon>Pseudomonadota</taxon>
        <taxon>Betaproteobacteria</taxon>
        <taxon>Burkholderiales</taxon>
        <taxon>Sutterellaceae</taxon>
        <taxon>Sutterella</taxon>
    </lineage>
</organism>
<feature type="domain" description="AAA-ATPase-like" evidence="1">
    <location>
        <begin position="8"/>
        <end position="250"/>
    </location>
</feature>
<dbReference type="EMBL" id="WEHW01000052">
    <property type="protein sequence ID" value="KAB7650067.1"/>
    <property type="molecule type" value="Genomic_DNA"/>
</dbReference>
<dbReference type="InterPro" id="IPR018631">
    <property type="entry name" value="AAA-ATPase-like_dom"/>
</dbReference>
<dbReference type="Proteomes" id="UP000469462">
    <property type="component" value="Unassembled WGS sequence"/>
</dbReference>
<dbReference type="RefSeq" id="WP_152157123.1">
    <property type="nucleotide sequence ID" value="NZ_WEHW01000052.1"/>
</dbReference>
<sequence length="593" mass="67288">MQKKTIAVGNSSFIALIEDQHYYVDKTACFKPLLDSGNFIDLITRPRRFGKTLFMDSLRLFLAINPANPGSTAKQERLFNGLKVREDKNFCDKYMGQVPVLFLSLKGVEGSSFEAAYRALVQKIVDAAKMHAYLLDSPRLDEEDKKLLREYQSRDFMRDLANIDYASSFLKNMLFFLARHFDRQAMLFLDEYDVPLAKAASRGYYNAMCDFVRAFFDTLKPEAGLVLNDRPVLKKAVLTGCLRVSKESIFTGVNNFSINTICSDNVSLSACMGFTESDVLALLDYYGLSSRKQDVKHWYDGYRFGSNDIYSPWDVLNFCQCALSSKNPLEFKPDNYWIGTSSNDVIDEFLGFLTEEDAERMQTLIDGGSIELQINDELNHSDIRRHQSEDFWTLLLFTGYLTIAKHAGYKKYLLRIPNEEIRNTFRSRVQVRFSVENRSFAAHGLKLAEAATRGDVGGMAKVLEPLLKNYVSVRDTATKAPAENYYHGFLSALFACAGNRINDFQSNAESGYGFADIVFSSGYGTDRLGIVIEIKRTARPEELLDAVDNALKQIDEKNYAECLRRMRCRKYYAYGIAFCGKNCEVGGGTLREV</sequence>
<dbReference type="Pfam" id="PF09820">
    <property type="entry name" value="AAA-ATPase_like"/>
    <property type="match status" value="1"/>
</dbReference>
<evidence type="ECO:0000259" key="1">
    <source>
        <dbReference type="Pfam" id="PF09820"/>
    </source>
</evidence>
<gene>
    <name evidence="2" type="ORF">GBM96_09970</name>
</gene>
<protein>
    <submittedName>
        <fullName evidence="2">AAA family ATPase</fullName>
    </submittedName>
</protein>